<gene>
    <name evidence="3" type="ORF">HHI36_005147</name>
</gene>
<keyword evidence="4" id="KW-1185">Reference proteome</keyword>
<evidence type="ECO:0000256" key="2">
    <source>
        <dbReference type="SAM" id="Phobius"/>
    </source>
</evidence>
<comment type="caution">
    <text evidence="3">The sequence shown here is derived from an EMBL/GenBank/DDBJ whole genome shotgun (WGS) entry which is preliminary data.</text>
</comment>
<evidence type="ECO:0000313" key="4">
    <source>
        <dbReference type="Proteomes" id="UP001516400"/>
    </source>
</evidence>
<evidence type="ECO:0000256" key="1">
    <source>
        <dbReference type="SAM" id="MobiDB-lite"/>
    </source>
</evidence>
<keyword evidence="2" id="KW-0812">Transmembrane</keyword>
<sequence length="135" mass="14892">ESSVCTVSTENTKVFAKPGRKHVARITLAKRGVTTTAVIYMSASGTFVPPMFTFRRIRMKIELMEKVPTGAELDQEEAELQEPPSPCVRSDNDLMNEDPPQSERSASPDTQQLLATNDAELDLESPTAQKLLRGL</sequence>
<dbReference type="AlphaFoldDB" id="A0ABD2NTJ6"/>
<name>A0ABD2NTJ6_9CUCU</name>
<dbReference type="EMBL" id="JABFTP020000144">
    <property type="protein sequence ID" value="KAL3281944.1"/>
    <property type="molecule type" value="Genomic_DNA"/>
</dbReference>
<proteinExistence type="predicted"/>
<feature type="transmembrane region" description="Helical" evidence="2">
    <location>
        <begin position="37"/>
        <end position="54"/>
    </location>
</feature>
<reference evidence="3 4" key="1">
    <citation type="journal article" date="2021" name="BMC Biol.">
        <title>Horizontally acquired antibacterial genes associated with adaptive radiation of ladybird beetles.</title>
        <authorList>
            <person name="Li H.S."/>
            <person name="Tang X.F."/>
            <person name="Huang Y.H."/>
            <person name="Xu Z.Y."/>
            <person name="Chen M.L."/>
            <person name="Du X.Y."/>
            <person name="Qiu B.Y."/>
            <person name="Chen P.T."/>
            <person name="Zhang W."/>
            <person name="Slipinski A."/>
            <person name="Escalona H.E."/>
            <person name="Waterhouse R.M."/>
            <person name="Zwick A."/>
            <person name="Pang H."/>
        </authorList>
    </citation>
    <scope>NUCLEOTIDE SEQUENCE [LARGE SCALE GENOMIC DNA]</scope>
    <source>
        <strain evidence="3">SYSU2018</strain>
    </source>
</reference>
<keyword evidence="2" id="KW-0472">Membrane</keyword>
<evidence type="ECO:0000313" key="3">
    <source>
        <dbReference type="EMBL" id="KAL3281944.1"/>
    </source>
</evidence>
<feature type="region of interest" description="Disordered" evidence="1">
    <location>
        <begin position="70"/>
        <end position="111"/>
    </location>
</feature>
<accession>A0ABD2NTJ6</accession>
<organism evidence="3 4">
    <name type="scientific">Cryptolaemus montrouzieri</name>
    <dbReference type="NCBI Taxonomy" id="559131"/>
    <lineage>
        <taxon>Eukaryota</taxon>
        <taxon>Metazoa</taxon>
        <taxon>Ecdysozoa</taxon>
        <taxon>Arthropoda</taxon>
        <taxon>Hexapoda</taxon>
        <taxon>Insecta</taxon>
        <taxon>Pterygota</taxon>
        <taxon>Neoptera</taxon>
        <taxon>Endopterygota</taxon>
        <taxon>Coleoptera</taxon>
        <taxon>Polyphaga</taxon>
        <taxon>Cucujiformia</taxon>
        <taxon>Coccinelloidea</taxon>
        <taxon>Coccinellidae</taxon>
        <taxon>Scymninae</taxon>
        <taxon>Scymnini</taxon>
        <taxon>Cryptolaemus</taxon>
    </lineage>
</organism>
<protein>
    <submittedName>
        <fullName evidence="3">Uncharacterized protein</fullName>
    </submittedName>
</protein>
<feature type="compositionally biased region" description="Polar residues" evidence="1">
    <location>
        <begin position="102"/>
        <end position="111"/>
    </location>
</feature>
<dbReference type="Proteomes" id="UP001516400">
    <property type="component" value="Unassembled WGS sequence"/>
</dbReference>
<feature type="non-terminal residue" evidence="3">
    <location>
        <position position="1"/>
    </location>
</feature>
<keyword evidence="2" id="KW-1133">Transmembrane helix</keyword>